<dbReference type="GO" id="GO:0005829">
    <property type="term" value="C:cytosol"/>
    <property type="evidence" value="ECO:0007669"/>
    <property type="project" value="TreeGrafter"/>
</dbReference>
<accession>A0A8J2Y9R8</accession>
<dbReference type="SUPFAM" id="SSF55347">
    <property type="entry name" value="Glyceraldehyde-3-phosphate dehydrogenase-like, C-terminal domain"/>
    <property type="match status" value="1"/>
</dbReference>
<dbReference type="GO" id="GO:0051287">
    <property type="term" value="F:NAD binding"/>
    <property type="evidence" value="ECO:0007669"/>
    <property type="project" value="UniProtKB-UniRule"/>
</dbReference>
<comment type="caution">
    <text evidence="12">Lacks conserved residue(s) required for the propagation of feature annotation.</text>
</comment>
<feature type="domain" description="Dihydrodipicolinate reductase C-terminal" evidence="14">
    <location>
        <begin position="102"/>
        <end position="230"/>
    </location>
</feature>
<keyword evidence="12" id="KW-0963">Cytoplasm</keyword>
<evidence type="ECO:0000256" key="8">
    <source>
        <dbReference type="ARBA" id="ARBA00037922"/>
    </source>
</evidence>
<name>A0A8J2Y9R8_9FLAO</name>
<dbReference type="InterPro" id="IPR000846">
    <property type="entry name" value="DapB_N"/>
</dbReference>
<comment type="caution">
    <text evidence="12">Was originally thought to be a dihydrodipicolinate reductase (DHDPR), catalyzing the conversion of dihydrodipicolinate to tetrahydrodipicolinate. However, it was shown in E.coli that the substrate of the enzymatic reaction is not dihydrodipicolinate (DHDP) but in fact (2S,4S)-4-hydroxy-2,3,4,5-tetrahydrodipicolinic acid (HTPA), the product released by the DapA-catalyzed reaction.</text>
</comment>
<comment type="function">
    <text evidence="12">Catalyzes the conversion of 4-hydroxy-tetrahydrodipicolinate (HTPA) to tetrahydrodipicolinate.</text>
</comment>
<comment type="subunit">
    <text evidence="12">Homotetramer.</text>
</comment>
<dbReference type="Pfam" id="PF01113">
    <property type="entry name" value="DapB_N"/>
    <property type="match status" value="1"/>
</dbReference>
<dbReference type="HAMAP" id="MF_00102">
    <property type="entry name" value="DapB"/>
    <property type="match status" value="1"/>
</dbReference>
<keyword evidence="4 12" id="KW-0220">Diaminopimelate biosynthesis</keyword>
<comment type="catalytic activity">
    <reaction evidence="11 12">
        <text>(S)-2,3,4,5-tetrahydrodipicolinate + NAD(+) + H2O = (2S,4S)-4-hydroxy-2,3,4,5-tetrahydrodipicolinate + NADH + H(+)</text>
        <dbReference type="Rhea" id="RHEA:35323"/>
        <dbReference type="ChEBI" id="CHEBI:15377"/>
        <dbReference type="ChEBI" id="CHEBI:15378"/>
        <dbReference type="ChEBI" id="CHEBI:16845"/>
        <dbReference type="ChEBI" id="CHEBI:57540"/>
        <dbReference type="ChEBI" id="CHEBI:57945"/>
        <dbReference type="ChEBI" id="CHEBI:67139"/>
        <dbReference type="EC" id="1.17.1.8"/>
    </reaction>
</comment>
<dbReference type="UniPathway" id="UPA00034">
    <property type="reaction ID" value="UER00018"/>
</dbReference>
<feature type="active site" description="Proton donor/acceptor" evidence="12">
    <location>
        <position position="131"/>
    </location>
</feature>
<evidence type="ECO:0000259" key="13">
    <source>
        <dbReference type="Pfam" id="PF01113"/>
    </source>
</evidence>
<dbReference type="AlphaFoldDB" id="A0A8J2Y9R8"/>
<dbReference type="GO" id="GO:0050661">
    <property type="term" value="F:NADP binding"/>
    <property type="evidence" value="ECO:0007669"/>
    <property type="project" value="UniProtKB-UniRule"/>
</dbReference>
<evidence type="ECO:0000313" key="15">
    <source>
        <dbReference type="EMBL" id="GGE00320.1"/>
    </source>
</evidence>
<evidence type="ECO:0000256" key="12">
    <source>
        <dbReference type="HAMAP-Rule" id="MF_00102"/>
    </source>
</evidence>
<keyword evidence="5 12" id="KW-0560">Oxidoreductase</keyword>
<reference evidence="15" key="1">
    <citation type="journal article" date="2014" name="Int. J. Syst. Evol. Microbiol.">
        <title>Complete genome sequence of Corynebacterium casei LMG S-19264T (=DSM 44701T), isolated from a smear-ripened cheese.</title>
        <authorList>
            <consortium name="US DOE Joint Genome Institute (JGI-PGF)"/>
            <person name="Walter F."/>
            <person name="Albersmeier A."/>
            <person name="Kalinowski J."/>
            <person name="Ruckert C."/>
        </authorList>
    </citation>
    <scope>NUCLEOTIDE SEQUENCE</scope>
    <source>
        <strain evidence="15">CGMCC 1.12924</strain>
    </source>
</reference>
<evidence type="ECO:0000256" key="6">
    <source>
        <dbReference type="ARBA" id="ARBA00023027"/>
    </source>
</evidence>
<keyword evidence="2 12" id="KW-0028">Amino-acid biosynthesis</keyword>
<reference evidence="15" key="2">
    <citation type="submission" date="2020-09" db="EMBL/GenBank/DDBJ databases">
        <authorList>
            <person name="Sun Q."/>
            <person name="Zhou Y."/>
        </authorList>
    </citation>
    <scope>NUCLEOTIDE SEQUENCE</scope>
    <source>
        <strain evidence="15">CGMCC 1.12924</strain>
    </source>
</reference>
<comment type="subcellular location">
    <subcellularLocation>
        <location evidence="12">Cytoplasm</location>
    </subcellularLocation>
</comment>
<comment type="pathway">
    <text evidence="8 12">Amino-acid biosynthesis; L-lysine biosynthesis via DAP pathway; (S)-tetrahydrodipicolinate from L-aspartate: step 4/4.</text>
</comment>
<evidence type="ECO:0000256" key="3">
    <source>
        <dbReference type="ARBA" id="ARBA00022857"/>
    </source>
</evidence>
<feature type="active site" description="Proton donor" evidence="12">
    <location>
        <position position="135"/>
    </location>
</feature>
<dbReference type="PANTHER" id="PTHR20836">
    <property type="entry name" value="DIHYDRODIPICOLINATE REDUCTASE"/>
    <property type="match status" value="1"/>
</dbReference>
<feature type="binding site" evidence="12">
    <location>
        <begin position="141"/>
        <end position="142"/>
    </location>
    <ligand>
        <name>(S)-2,3,4,5-tetrahydrodipicolinate</name>
        <dbReference type="ChEBI" id="CHEBI:16845"/>
    </ligand>
</feature>
<gene>
    <name evidence="12 15" type="primary">dapB</name>
    <name evidence="15" type="ORF">GCM10011312_24780</name>
</gene>
<feature type="binding site" evidence="12">
    <location>
        <begin position="71"/>
        <end position="73"/>
    </location>
    <ligand>
        <name>NAD(+)</name>
        <dbReference type="ChEBI" id="CHEBI:57540"/>
    </ligand>
</feature>
<dbReference type="GO" id="GO:0016726">
    <property type="term" value="F:oxidoreductase activity, acting on CH or CH2 groups, NAD or NADP as acceptor"/>
    <property type="evidence" value="ECO:0007669"/>
    <property type="project" value="UniProtKB-UniRule"/>
</dbReference>
<evidence type="ECO:0000256" key="1">
    <source>
        <dbReference type="ARBA" id="ARBA00006642"/>
    </source>
</evidence>
<dbReference type="PIRSF" id="PIRSF000161">
    <property type="entry name" value="DHPR"/>
    <property type="match status" value="1"/>
</dbReference>
<dbReference type="NCBIfam" id="TIGR00036">
    <property type="entry name" value="dapB"/>
    <property type="match status" value="1"/>
</dbReference>
<feature type="binding site" evidence="12">
    <location>
        <begin position="96"/>
        <end position="99"/>
    </location>
    <ligand>
        <name>NAD(+)</name>
        <dbReference type="ChEBI" id="CHEBI:57540"/>
    </ligand>
</feature>
<evidence type="ECO:0000313" key="16">
    <source>
        <dbReference type="Proteomes" id="UP000652231"/>
    </source>
</evidence>
<organism evidence="15 16">
    <name type="scientific">Planktosalinus lacus</name>
    <dbReference type="NCBI Taxonomy" id="1526573"/>
    <lineage>
        <taxon>Bacteria</taxon>
        <taxon>Pseudomonadati</taxon>
        <taxon>Bacteroidota</taxon>
        <taxon>Flavobacteriia</taxon>
        <taxon>Flavobacteriales</taxon>
        <taxon>Flavobacteriaceae</taxon>
        <taxon>Planktosalinus</taxon>
    </lineage>
</organism>
<dbReference type="GO" id="GO:0019877">
    <property type="term" value="P:diaminopimelate biosynthetic process"/>
    <property type="evidence" value="ECO:0007669"/>
    <property type="project" value="UniProtKB-UniRule"/>
</dbReference>
<evidence type="ECO:0000256" key="9">
    <source>
        <dbReference type="ARBA" id="ARBA00038983"/>
    </source>
</evidence>
<dbReference type="Pfam" id="PF05173">
    <property type="entry name" value="DapB_C"/>
    <property type="match status" value="1"/>
</dbReference>
<dbReference type="Gene3D" id="3.40.50.720">
    <property type="entry name" value="NAD(P)-binding Rossmann-like Domain"/>
    <property type="match status" value="1"/>
</dbReference>
<keyword evidence="7 12" id="KW-0457">Lysine biosynthesis</keyword>
<dbReference type="InterPro" id="IPR023940">
    <property type="entry name" value="DHDPR_bac"/>
</dbReference>
<dbReference type="EMBL" id="BMGK01000012">
    <property type="protein sequence ID" value="GGE00320.1"/>
    <property type="molecule type" value="Genomic_DNA"/>
</dbReference>
<comment type="catalytic activity">
    <reaction evidence="10 12">
        <text>(S)-2,3,4,5-tetrahydrodipicolinate + NADP(+) + H2O = (2S,4S)-4-hydroxy-2,3,4,5-tetrahydrodipicolinate + NADPH + H(+)</text>
        <dbReference type="Rhea" id="RHEA:35331"/>
        <dbReference type="ChEBI" id="CHEBI:15377"/>
        <dbReference type="ChEBI" id="CHEBI:15378"/>
        <dbReference type="ChEBI" id="CHEBI:16845"/>
        <dbReference type="ChEBI" id="CHEBI:57783"/>
        <dbReference type="ChEBI" id="CHEBI:58349"/>
        <dbReference type="ChEBI" id="CHEBI:67139"/>
        <dbReference type="EC" id="1.17.1.8"/>
    </reaction>
</comment>
<dbReference type="SUPFAM" id="SSF51735">
    <property type="entry name" value="NAD(P)-binding Rossmann-fold domains"/>
    <property type="match status" value="1"/>
</dbReference>
<evidence type="ECO:0000256" key="2">
    <source>
        <dbReference type="ARBA" id="ARBA00022605"/>
    </source>
</evidence>
<evidence type="ECO:0000256" key="10">
    <source>
        <dbReference type="ARBA" id="ARBA00049080"/>
    </source>
</evidence>
<evidence type="ECO:0000256" key="5">
    <source>
        <dbReference type="ARBA" id="ARBA00023002"/>
    </source>
</evidence>
<dbReference type="EC" id="1.17.1.8" evidence="9 12"/>
<dbReference type="GO" id="GO:0009089">
    <property type="term" value="P:lysine biosynthetic process via diaminopimelate"/>
    <property type="evidence" value="ECO:0007669"/>
    <property type="project" value="UniProtKB-UniRule"/>
</dbReference>
<dbReference type="RefSeq" id="WP_188443016.1">
    <property type="nucleotide sequence ID" value="NZ_BMGK01000012.1"/>
</dbReference>
<dbReference type="Proteomes" id="UP000652231">
    <property type="component" value="Unassembled WGS sequence"/>
</dbReference>
<feature type="domain" description="Dihydrodipicolinate reductase N-terminal" evidence="13">
    <location>
        <begin position="1"/>
        <end position="99"/>
    </location>
</feature>
<proteinExistence type="inferred from homology"/>
<dbReference type="InterPro" id="IPR036291">
    <property type="entry name" value="NAD(P)-bd_dom_sf"/>
</dbReference>
<dbReference type="PANTHER" id="PTHR20836:SF0">
    <property type="entry name" value="4-HYDROXY-TETRAHYDRODIPICOLINATE REDUCTASE 1, CHLOROPLASTIC-RELATED"/>
    <property type="match status" value="1"/>
</dbReference>
<dbReference type="GO" id="GO:0008839">
    <property type="term" value="F:4-hydroxy-tetrahydrodipicolinate reductase"/>
    <property type="evidence" value="ECO:0007669"/>
    <property type="project" value="UniProtKB-UniRule"/>
</dbReference>
<feature type="binding site" evidence="12">
    <location>
        <position position="132"/>
    </location>
    <ligand>
        <name>(S)-2,3,4,5-tetrahydrodipicolinate</name>
        <dbReference type="ChEBI" id="CHEBI:16845"/>
    </ligand>
</feature>
<dbReference type="Gene3D" id="3.30.360.10">
    <property type="entry name" value="Dihydrodipicolinate Reductase, domain 2"/>
    <property type="match status" value="1"/>
</dbReference>
<comment type="caution">
    <text evidence="15">The sequence shown here is derived from an EMBL/GenBank/DDBJ whole genome shotgun (WGS) entry which is preliminary data.</text>
</comment>
<keyword evidence="16" id="KW-1185">Reference proteome</keyword>
<dbReference type="InterPro" id="IPR022663">
    <property type="entry name" value="DapB_C"/>
</dbReference>
<sequence length="234" mass="25673">MKIALLGYGKMGKTIEKLAVEKGHQIVAVITGKEQLSKLSNADVAIDFSVPEAAVVNIERCFEQQIPVVSGTTGWLKDFDKVLKSCQNRNGSFIYASNFSVGVNLFFELNQKLAQLMAKHNEYKVSLEEIHHTQKLDAPSGTAISLANDIIAQSNYTNWKLNGAAQGEIPINALRLEDVKGTHTITYQSSIDTISIKHEAHSREGFALGALLAAEWLQNKKGVFTMKDVLGIQS</sequence>
<protein>
    <recommendedName>
        <fullName evidence="9 12">4-hydroxy-tetrahydrodipicolinate reductase</fullName>
        <shortName evidence="12">HTPA reductase</shortName>
        <ecNumber evidence="9 12">1.17.1.8</ecNumber>
    </recommendedName>
</protein>
<keyword evidence="6 12" id="KW-0520">NAD</keyword>
<evidence type="ECO:0000256" key="4">
    <source>
        <dbReference type="ARBA" id="ARBA00022915"/>
    </source>
</evidence>
<evidence type="ECO:0000256" key="11">
    <source>
        <dbReference type="ARBA" id="ARBA00049396"/>
    </source>
</evidence>
<evidence type="ECO:0000259" key="14">
    <source>
        <dbReference type="Pfam" id="PF05173"/>
    </source>
</evidence>
<evidence type="ECO:0000256" key="7">
    <source>
        <dbReference type="ARBA" id="ARBA00023154"/>
    </source>
</evidence>
<dbReference type="CDD" id="cd02274">
    <property type="entry name" value="DHDPR_N"/>
    <property type="match status" value="1"/>
</dbReference>
<keyword evidence="3 12" id="KW-0521">NADP</keyword>
<comment type="similarity">
    <text evidence="1 12">Belongs to the DapB family.</text>
</comment>